<evidence type="ECO:0000313" key="1">
    <source>
        <dbReference type="EMBL" id="RCW89996.1"/>
    </source>
</evidence>
<dbReference type="Proteomes" id="UP000253436">
    <property type="component" value="Unassembled WGS sequence"/>
</dbReference>
<evidence type="ECO:0000313" key="2">
    <source>
        <dbReference type="Proteomes" id="UP000253436"/>
    </source>
</evidence>
<gene>
    <name evidence="1" type="ORF">DFQ08_106103</name>
</gene>
<organism evidence="1 2">
    <name type="scientific">Winogradskyella arenosi</name>
    <dbReference type="NCBI Taxonomy" id="533325"/>
    <lineage>
        <taxon>Bacteria</taxon>
        <taxon>Pseudomonadati</taxon>
        <taxon>Bacteroidota</taxon>
        <taxon>Flavobacteriia</taxon>
        <taxon>Flavobacteriales</taxon>
        <taxon>Flavobacteriaceae</taxon>
        <taxon>Winogradskyella</taxon>
    </lineage>
</organism>
<keyword evidence="2" id="KW-1185">Reference proteome</keyword>
<protein>
    <submittedName>
        <fullName evidence="1">Uncharacterized protein</fullName>
    </submittedName>
</protein>
<name>A0A368ZB46_9FLAO</name>
<sequence>MIKVYDIVFVTKKTQEFFVILAFSVVSIS</sequence>
<dbReference type="AlphaFoldDB" id="A0A368ZB46"/>
<comment type="caution">
    <text evidence="1">The sequence shown here is derived from an EMBL/GenBank/DDBJ whole genome shotgun (WGS) entry which is preliminary data.</text>
</comment>
<dbReference type="EMBL" id="QPJO01000006">
    <property type="protein sequence ID" value="RCW89996.1"/>
    <property type="molecule type" value="Genomic_DNA"/>
</dbReference>
<accession>A0A368ZB46</accession>
<reference evidence="1 2" key="1">
    <citation type="submission" date="2018-07" db="EMBL/GenBank/DDBJ databases">
        <title>Genomic Encyclopedia of Type Strains, Phase III (KMG-III): the genomes of soil and plant-associated and newly described type strains.</title>
        <authorList>
            <person name="Whitman W."/>
        </authorList>
    </citation>
    <scope>NUCLEOTIDE SEQUENCE [LARGE SCALE GENOMIC DNA]</scope>
    <source>
        <strain evidence="1 2">CECT 7958</strain>
    </source>
</reference>
<proteinExistence type="predicted"/>